<evidence type="ECO:0000313" key="3">
    <source>
        <dbReference type="Proteomes" id="UP000749471"/>
    </source>
</evidence>
<dbReference type="EMBL" id="JAHLPM010000016">
    <property type="protein sequence ID" value="MBU5439535.1"/>
    <property type="molecule type" value="Genomic_DNA"/>
</dbReference>
<keyword evidence="1" id="KW-0472">Membrane</keyword>
<dbReference type="RefSeq" id="WP_216521244.1">
    <property type="nucleotide sequence ID" value="NZ_JAHLPM010000016.1"/>
</dbReference>
<keyword evidence="1" id="KW-0812">Transmembrane</keyword>
<reference evidence="2 3" key="1">
    <citation type="submission" date="2021-06" db="EMBL/GenBank/DDBJ databases">
        <authorList>
            <person name="Sun Q."/>
            <person name="Li D."/>
        </authorList>
    </citation>
    <scope>NUCLEOTIDE SEQUENCE [LARGE SCALE GENOMIC DNA]</scope>
    <source>
        <strain evidence="2 3">MSJ-40</strain>
    </source>
</reference>
<name>A0ABS6E9D1_9FIRM</name>
<evidence type="ECO:0000256" key="1">
    <source>
        <dbReference type="SAM" id="Phobius"/>
    </source>
</evidence>
<evidence type="ECO:0000313" key="2">
    <source>
        <dbReference type="EMBL" id="MBU5439535.1"/>
    </source>
</evidence>
<evidence type="ECO:0008006" key="4">
    <source>
        <dbReference type="Google" id="ProtNLM"/>
    </source>
</evidence>
<accession>A0ABS6E9D1</accession>
<keyword evidence="3" id="KW-1185">Reference proteome</keyword>
<protein>
    <recommendedName>
        <fullName evidence="4">DUF4179 domain-containing protein</fullName>
    </recommendedName>
</protein>
<organism evidence="2 3">
    <name type="scientific">Tissierella simiarum</name>
    <dbReference type="NCBI Taxonomy" id="2841534"/>
    <lineage>
        <taxon>Bacteria</taxon>
        <taxon>Bacillati</taxon>
        <taxon>Bacillota</taxon>
        <taxon>Tissierellia</taxon>
        <taxon>Tissierellales</taxon>
        <taxon>Tissierellaceae</taxon>
        <taxon>Tissierella</taxon>
    </lineage>
</organism>
<dbReference type="Proteomes" id="UP000749471">
    <property type="component" value="Unassembled WGS sequence"/>
</dbReference>
<keyword evidence="1" id="KW-1133">Transmembrane helix</keyword>
<feature type="transmembrane region" description="Helical" evidence="1">
    <location>
        <begin position="34"/>
        <end position="60"/>
    </location>
</feature>
<gene>
    <name evidence="2" type="ORF">KQI42_16090</name>
</gene>
<sequence length="319" mass="37059">MNKRKLYKEIGMIDDDLIEEAASSKARIMRNHSFVKWISVAAIFCIFTSFVSTVFAVAYLQKNNLDAYIRYLSPDNINLLSNISDSEIKYDADKFFEALKTDDIYYQYIAINRLVECFNDNQLREKAIKRIKPFIKSEEKKVADAASFAVDILSEKYESDKLYKLADGSVVFTLFNNYSDYGSYNEIWRIKEGNLEKYFSFSNPSMYIKEILLSPDRKLMAVNTCSNKSEYIFIIDTVNGMVSPELIGSARTIFGAKKGYEVLIRIDNENYSSISNVVWNNNQEINFDAHLSYDNTEIIEDVSVKYFFDRRLFEIEPNK</sequence>
<proteinExistence type="predicted"/>
<comment type="caution">
    <text evidence="2">The sequence shown here is derived from an EMBL/GenBank/DDBJ whole genome shotgun (WGS) entry which is preliminary data.</text>
</comment>